<evidence type="ECO:0000313" key="2">
    <source>
        <dbReference type="EMBL" id="VEU64754.1"/>
    </source>
</evidence>
<dbReference type="AlphaFoldDB" id="A0A449AIB8"/>
<dbReference type="PROSITE" id="PS51257">
    <property type="entry name" value="PROKAR_LIPOPROTEIN"/>
    <property type="match status" value="1"/>
</dbReference>
<organism evidence="2 3">
    <name type="scientific">Mycoplasmopsis cynos</name>
    <dbReference type="NCBI Taxonomy" id="171284"/>
    <lineage>
        <taxon>Bacteria</taxon>
        <taxon>Bacillati</taxon>
        <taxon>Mycoplasmatota</taxon>
        <taxon>Mycoplasmoidales</taxon>
        <taxon>Metamycoplasmataceae</taxon>
        <taxon>Mycoplasmopsis</taxon>
    </lineage>
</organism>
<keyword evidence="1" id="KW-0732">Signal</keyword>
<dbReference type="Gene3D" id="2.60.120.260">
    <property type="entry name" value="Galactose-binding domain-like"/>
    <property type="match status" value="1"/>
</dbReference>
<keyword evidence="2" id="KW-0614">Plasmid</keyword>
<proteinExistence type="predicted"/>
<sequence>MKKMLKILSFTSLIPVSSFFVISCSNNEISNHNKKTMEKYDENIIFTNKLSNLTPKKQLSKVVENTNNDYIPIFPIVKQFSGDILIKDKLPSELKFVNSQNQFKFYPVSWSVDNDMQIFSNTTINGIVNYEGHDFPVKTYVITQLKSNINESDYFSKEEGWTIDLEKSTRDGNSSNLPKLIDRSGNYRSSASRWDNWGKFGEEQDTNLVFHWEEPTNISRFEVNFWLYASQGNSSGKLPKRIFVQYSKDGENWINVENQDKITDEDLGPMRGMSGSLANTAHAKVISFKTVKTNWIRIHWEPAQDNQGKNHILGITNIAFKGIDKQDILNFSQSNDIFGYEYNGVKYKNNSEIININSQDFDDNFKIFTNATTTVKHVVSEKQKQKTYKVISYNDLGEYKVYTIIVDKKKA</sequence>
<feature type="signal peptide" evidence="1">
    <location>
        <begin position="1"/>
        <end position="23"/>
    </location>
</feature>
<feature type="chain" id="PRO_5019407907" description="F5/8 type C domain-containing protein" evidence="1">
    <location>
        <begin position="24"/>
        <end position="411"/>
    </location>
</feature>
<gene>
    <name evidence="2" type="ORF">NCTC10142_00514</name>
</gene>
<dbReference type="SUPFAM" id="SSF49785">
    <property type="entry name" value="Galactose-binding domain-like"/>
    <property type="match status" value="1"/>
</dbReference>
<geneLocation type="plasmid" evidence="2 3">
    <name>13</name>
</geneLocation>
<evidence type="ECO:0008006" key="4">
    <source>
        <dbReference type="Google" id="ProtNLM"/>
    </source>
</evidence>
<protein>
    <recommendedName>
        <fullName evidence="4">F5/8 type C domain-containing protein</fullName>
    </recommendedName>
</protein>
<dbReference type="Proteomes" id="UP000289506">
    <property type="component" value="Plasmid 13"/>
</dbReference>
<dbReference type="EMBL" id="LR214986">
    <property type="protein sequence ID" value="VEU64754.1"/>
    <property type="molecule type" value="Genomic_DNA"/>
</dbReference>
<reference evidence="2 3" key="1">
    <citation type="submission" date="2019-01" db="EMBL/GenBank/DDBJ databases">
        <authorList>
            <consortium name="Pathogen Informatics"/>
        </authorList>
    </citation>
    <scope>NUCLEOTIDE SEQUENCE [LARGE SCALE GENOMIC DNA]</scope>
    <source>
        <strain evidence="2 3">NCTC10142</strain>
        <plasmid evidence="3">13</plasmid>
    </source>
</reference>
<name>A0A449AIB8_9BACT</name>
<evidence type="ECO:0000256" key="1">
    <source>
        <dbReference type="SAM" id="SignalP"/>
    </source>
</evidence>
<accession>A0A449AIB8</accession>
<evidence type="ECO:0000313" key="3">
    <source>
        <dbReference type="Proteomes" id="UP000289506"/>
    </source>
</evidence>
<dbReference type="InterPro" id="IPR008979">
    <property type="entry name" value="Galactose-bd-like_sf"/>
</dbReference>